<dbReference type="EMBL" id="CAJVPV010000962">
    <property type="protein sequence ID" value="CAG8481410.1"/>
    <property type="molecule type" value="Genomic_DNA"/>
</dbReference>
<protein>
    <submittedName>
        <fullName evidence="1">2610_t:CDS:1</fullName>
    </submittedName>
</protein>
<keyword evidence="2" id="KW-1185">Reference proteome</keyword>
<organism evidence="1 2">
    <name type="scientific">Acaulospora morrowiae</name>
    <dbReference type="NCBI Taxonomy" id="94023"/>
    <lineage>
        <taxon>Eukaryota</taxon>
        <taxon>Fungi</taxon>
        <taxon>Fungi incertae sedis</taxon>
        <taxon>Mucoromycota</taxon>
        <taxon>Glomeromycotina</taxon>
        <taxon>Glomeromycetes</taxon>
        <taxon>Diversisporales</taxon>
        <taxon>Acaulosporaceae</taxon>
        <taxon>Acaulospora</taxon>
    </lineage>
</organism>
<dbReference type="OrthoDB" id="2433123at2759"/>
<dbReference type="Proteomes" id="UP000789342">
    <property type="component" value="Unassembled WGS sequence"/>
</dbReference>
<evidence type="ECO:0000313" key="1">
    <source>
        <dbReference type="EMBL" id="CAG8481410.1"/>
    </source>
</evidence>
<proteinExistence type="predicted"/>
<reference evidence="1" key="1">
    <citation type="submission" date="2021-06" db="EMBL/GenBank/DDBJ databases">
        <authorList>
            <person name="Kallberg Y."/>
            <person name="Tangrot J."/>
            <person name="Rosling A."/>
        </authorList>
    </citation>
    <scope>NUCLEOTIDE SEQUENCE</scope>
    <source>
        <strain evidence="1">CL551</strain>
    </source>
</reference>
<accession>A0A9N8WE75</accession>
<comment type="caution">
    <text evidence="1">The sequence shown here is derived from an EMBL/GenBank/DDBJ whole genome shotgun (WGS) entry which is preliminary data.</text>
</comment>
<sequence>MIERDNSRRVILYKISVLWHNAIFPFREAEKYSSCFGGSGRLPGNRKNMRNACFVGGEAEKHVEKDELEAEKNTVFVGGDSSMGT</sequence>
<evidence type="ECO:0000313" key="2">
    <source>
        <dbReference type="Proteomes" id="UP000789342"/>
    </source>
</evidence>
<gene>
    <name evidence="1" type="ORF">AMORRO_LOCUS2324</name>
</gene>
<name>A0A9N8WE75_9GLOM</name>
<feature type="non-terminal residue" evidence="1">
    <location>
        <position position="1"/>
    </location>
</feature>
<dbReference type="AlphaFoldDB" id="A0A9N8WE75"/>